<proteinExistence type="predicted"/>
<comment type="caution">
    <text evidence="1">The sequence shown here is derived from an EMBL/GenBank/DDBJ whole genome shotgun (WGS) entry which is preliminary data.</text>
</comment>
<dbReference type="AlphaFoldDB" id="A0A4S8K589"/>
<evidence type="ECO:0000313" key="2">
    <source>
        <dbReference type="Proteomes" id="UP000317650"/>
    </source>
</evidence>
<keyword evidence="2" id="KW-1185">Reference proteome</keyword>
<gene>
    <name evidence="1" type="ORF">C4D60_Mb08t20520</name>
</gene>
<accession>A0A4S8K589</accession>
<organism evidence="1 2">
    <name type="scientific">Musa balbisiana</name>
    <name type="common">Banana</name>
    <dbReference type="NCBI Taxonomy" id="52838"/>
    <lineage>
        <taxon>Eukaryota</taxon>
        <taxon>Viridiplantae</taxon>
        <taxon>Streptophyta</taxon>
        <taxon>Embryophyta</taxon>
        <taxon>Tracheophyta</taxon>
        <taxon>Spermatophyta</taxon>
        <taxon>Magnoliopsida</taxon>
        <taxon>Liliopsida</taxon>
        <taxon>Zingiberales</taxon>
        <taxon>Musaceae</taxon>
        <taxon>Musa</taxon>
    </lineage>
</organism>
<sequence>METSSNEGPAIPAICNTEFIGKKEKGKEETALKHPAYSLRQPHSSMQFYVQQIARHAQEMCEDEETRIMEKSVSAPVSGHYVTPTSVLQREGFC</sequence>
<reference evidence="1 2" key="1">
    <citation type="journal article" date="2019" name="Nat. Plants">
        <title>Genome sequencing of Musa balbisiana reveals subgenome evolution and function divergence in polyploid bananas.</title>
        <authorList>
            <person name="Yao X."/>
        </authorList>
    </citation>
    <scope>NUCLEOTIDE SEQUENCE [LARGE SCALE GENOMIC DNA]</scope>
    <source>
        <strain evidence="2">cv. DH-PKW</strain>
        <tissue evidence="1">Leaves</tissue>
    </source>
</reference>
<evidence type="ECO:0000313" key="1">
    <source>
        <dbReference type="EMBL" id="THU70014.1"/>
    </source>
</evidence>
<dbReference type="EMBL" id="PYDT01000002">
    <property type="protein sequence ID" value="THU70014.1"/>
    <property type="molecule type" value="Genomic_DNA"/>
</dbReference>
<name>A0A4S8K589_MUSBA</name>
<protein>
    <submittedName>
        <fullName evidence="1">Uncharacterized protein</fullName>
    </submittedName>
</protein>
<dbReference type="Proteomes" id="UP000317650">
    <property type="component" value="Chromosome 8"/>
</dbReference>